<sequence length="212" mass="24572">MLHNIILTGNSTNGIASYMPNISPQISPNNRFSIVASKLTPEEEEEVQRNEEMIKIVNILSKLGEGTRKSIAKMAGLVEEDTKDKRRNRSLTKQDSMSPWRLKQEFELMKSKKYQSPATSVINALEINDPVRLYSYQMRIQRLHKILTALAAKQILFDEVERRVATKKTGDVLDKLQFLFLTEEQIKRVKAALTFQVIWRARKNLQTYLNYK</sequence>
<comment type="caution">
    <text evidence="1">The sequence shown here is derived from an EMBL/GenBank/DDBJ whole genome shotgun (WGS) entry which is preliminary data.</text>
</comment>
<gene>
    <name evidence="1" type="ORF">EZS28_013556</name>
</gene>
<dbReference type="EMBL" id="SNRW01003059">
    <property type="protein sequence ID" value="KAA6390918.1"/>
    <property type="molecule type" value="Genomic_DNA"/>
</dbReference>
<protein>
    <submittedName>
        <fullName evidence="1">Uncharacterized protein</fullName>
    </submittedName>
</protein>
<evidence type="ECO:0000313" key="1">
    <source>
        <dbReference type="EMBL" id="KAA6390918.1"/>
    </source>
</evidence>
<name>A0A5J4W7S0_9EUKA</name>
<evidence type="ECO:0000313" key="2">
    <source>
        <dbReference type="Proteomes" id="UP000324800"/>
    </source>
</evidence>
<organism evidence="1 2">
    <name type="scientific">Streblomastix strix</name>
    <dbReference type="NCBI Taxonomy" id="222440"/>
    <lineage>
        <taxon>Eukaryota</taxon>
        <taxon>Metamonada</taxon>
        <taxon>Preaxostyla</taxon>
        <taxon>Oxymonadida</taxon>
        <taxon>Streblomastigidae</taxon>
        <taxon>Streblomastix</taxon>
    </lineage>
</organism>
<accession>A0A5J4W7S0</accession>
<proteinExistence type="predicted"/>
<dbReference type="AlphaFoldDB" id="A0A5J4W7S0"/>
<dbReference type="Proteomes" id="UP000324800">
    <property type="component" value="Unassembled WGS sequence"/>
</dbReference>
<reference evidence="1 2" key="1">
    <citation type="submission" date="2019-03" db="EMBL/GenBank/DDBJ databases">
        <title>Single cell metagenomics reveals metabolic interactions within the superorganism composed of flagellate Streblomastix strix and complex community of Bacteroidetes bacteria on its surface.</title>
        <authorList>
            <person name="Treitli S.C."/>
            <person name="Kolisko M."/>
            <person name="Husnik F."/>
            <person name="Keeling P."/>
            <person name="Hampl V."/>
        </authorList>
    </citation>
    <scope>NUCLEOTIDE SEQUENCE [LARGE SCALE GENOMIC DNA]</scope>
    <source>
        <strain evidence="1">ST1C</strain>
    </source>
</reference>